<dbReference type="AlphaFoldDB" id="B7GFB7"/>
<dbReference type="KEGG" id="afl:Aflv_1817"/>
<dbReference type="Proteomes" id="UP000000742">
    <property type="component" value="Chromosome"/>
</dbReference>
<feature type="modified residue" description="N6-(pyridoxal phosphate)lysine" evidence="2 3">
    <location>
        <position position="41"/>
    </location>
</feature>
<dbReference type="EMBL" id="CP000922">
    <property type="protein sequence ID" value="ACJ34178.1"/>
    <property type="molecule type" value="Genomic_DNA"/>
</dbReference>
<dbReference type="PANTHER" id="PTHR10146">
    <property type="entry name" value="PROLINE SYNTHETASE CO-TRANSCRIBED BACTERIAL HOMOLOG PROTEIN"/>
    <property type="match status" value="1"/>
</dbReference>
<dbReference type="NCBIfam" id="TIGR00044">
    <property type="entry name" value="YggS family pyridoxal phosphate-dependent enzyme"/>
    <property type="match status" value="1"/>
</dbReference>
<evidence type="ECO:0000313" key="6">
    <source>
        <dbReference type="EMBL" id="ACJ34178.1"/>
    </source>
</evidence>
<evidence type="ECO:0000256" key="1">
    <source>
        <dbReference type="ARBA" id="ARBA00022898"/>
    </source>
</evidence>
<dbReference type="GO" id="GO:0030170">
    <property type="term" value="F:pyridoxal phosphate binding"/>
    <property type="evidence" value="ECO:0007669"/>
    <property type="project" value="UniProtKB-UniRule"/>
</dbReference>
<dbReference type="CDD" id="cd00635">
    <property type="entry name" value="PLPDE_III_YBL036c_like"/>
    <property type="match status" value="1"/>
</dbReference>
<evidence type="ECO:0000256" key="2">
    <source>
        <dbReference type="HAMAP-Rule" id="MF_02087"/>
    </source>
</evidence>
<evidence type="ECO:0000256" key="3">
    <source>
        <dbReference type="PIRSR" id="PIRSR004848-1"/>
    </source>
</evidence>
<comment type="similarity">
    <text evidence="2 4">Belongs to the pyridoxal phosphate-binding protein YggS/PROSC family.</text>
</comment>
<dbReference type="HOGENOM" id="CLU_059988_1_2_9"/>
<accession>B7GFB7</accession>
<sequence length="233" mass="26064">MAGGNDMSVKQRLQTIQQHIADACEKTGRNASDVQIVAVTKYVSIARAKEAIDAGIVHLGESRTDGFLQKYETIGKEATWHFIGTLQSRKVKQIIDYVDYVHSLDRLSLAEEINKRANRMIKCFVQVNVSGEQSKHGLAPKDVLPFIETLSAFSRIEVVGLMTMAPYTDDEATIRRCFRTLRELKEQVQEKQLPHAPCTQLSMGMSNDYVIAVEEGATFLRLGTCLVGEEEVE</sequence>
<dbReference type="Gene3D" id="3.20.20.10">
    <property type="entry name" value="Alanine racemase"/>
    <property type="match status" value="1"/>
</dbReference>
<name>B7GFB7_ANOFW</name>
<comment type="function">
    <text evidence="2">Pyridoxal 5'-phosphate (PLP)-binding protein, which is involved in PLP homeostasis.</text>
</comment>
<dbReference type="eggNOG" id="COG0325">
    <property type="taxonomic scope" value="Bacteria"/>
</dbReference>
<organism evidence="6 7">
    <name type="scientific">Anoxybacillus flavithermus (strain DSM 21510 / WK1)</name>
    <dbReference type="NCBI Taxonomy" id="491915"/>
    <lineage>
        <taxon>Bacteria</taxon>
        <taxon>Bacillati</taxon>
        <taxon>Bacillota</taxon>
        <taxon>Bacilli</taxon>
        <taxon>Bacillales</taxon>
        <taxon>Anoxybacillaceae</taxon>
        <taxon>Anoxybacillus</taxon>
    </lineage>
</organism>
<dbReference type="HAMAP" id="MF_02087">
    <property type="entry name" value="PLP_homeostasis"/>
    <property type="match status" value="1"/>
</dbReference>
<evidence type="ECO:0000256" key="4">
    <source>
        <dbReference type="RuleBase" id="RU004514"/>
    </source>
</evidence>
<dbReference type="PROSITE" id="PS01211">
    <property type="entry name" value="UPF0001"/>
    <property type="match status" value="1"/>
</dbReference>
<dbReference type="STRING" id="491915.Aflv_1817"/>
<dbReference type="FunFam" id="3.20.20.10:FF:000011">
    <property type="entry name" value="Pyridoxal phosphate homeostasis protein"/>
    <property type="match status" value="1"/>
</dbReference>
<protein>
    <recommendedName>
        <fullName evidence="2">Pyridoxal phosphate homeostasis protein</fullName>
        <shortName evidence="2">PLP homeostasis protein</shortName>
    </recommendedName>
</protein>
<comment type="cofactor">
    <cofactor evidence="3">
        <name>pyridoxal 5'-phosphate</name>
        <dbReference type="ChEBI" id="CHEBI:597326"/>
    </cofactor>
</comment>
<proteinExistence type="inferred from homology"/>
<dbReference type="PANTHER" id="PTHR10146:SF14">
    <property type="entry name" value="PYRIDOXAL PHOSPHATE HOMEOSTASIS PROTEIN"/>
    <property type="match status" value="1"/>
</dbReference>
<dbReference type="PIRSF" id="PIRSF004848">
    <property type="entry name" value="YBL036c_PLPDEIII"/>
    <property type="match status" value="1"/>
</dbReference>
<reference evidence="6 7" key="1">
    <citation type="journal article" date="2008" name="Genome Biol.">
        <title>Encapsulated in silica: genome, proteome and physiology of the thermophilic bacterium Anoxybacillus flavithermus WK1.</title>
        <authorList>
            <person name="Saw J.H."/>
            <person name="Mountain B.W."/>
            <person name="Feng L."/>
            <person name="Omelchenko M.V."/>
            <person name="Hou S."/>
            <person name="Saito J.A."/>
            <person name="Stott M.B."/>
            <person name="Li D."/>
            <person name="Zhao G."/>
            <person name="Wu J."/>
            <person name="Galperin M.Y."/>
            <person name="Koonin E.V."/>
            <person name="Makarova K.S."/>
            <person name="Wolf Y.I."/>
            <person name="Rigden D.J."/>
            <person name="Dunfield P.F."/>
            <person name="Wang L."/>
            <person name="Alam M."/>
        </authorList>
    </citation>
    <scope>NUCLEOTIDE SEQUENCE [LARGE SCALE GENOMIC DNA]</scope>
    <source>
        <strain evidence="7">DSM 21510 / WK1</strain>
    </source>
</reference>
<dbReference type="Pfam" id="PF01168">
    <property type="entry name" value="Ala_racemase_N"/>
    <property type="match status" value="1"/>
</dbReference>
<keyword evidence="1 2" id="KW-0663">Pyridoxal phosphate</keyword>
<dbReference type="SUPFAM" id="SSF51419">
    <property type="entry name" value="PLP-binding barrel"/>
    <property type="match status" value="1"/>
</dbReference>
<dbReference type="InterPro" id="IPR001608">
    <property type="entry name" value="Ala_racemase_N"/>
</dbReference>
<evidence type="ECO:0000313" key="7">
    <source>
        <dbReference type="Proteomes" id="UP000000742"/>
    </source>
</evidence>
<dbReference type="InterPro" id="IPR011078">
    <property type="entry name" value="PyrdxlP_homeostasis"/>
</dbReference>
<gene>
    <name evidence="6" type="ordered locus">Aflv_1817</name>
</gene>
<feature type="domain" description="Alanine racemase N-terminal" evidence="5">
    <location>
        <begin position="16"/>
        <end position="229"/>
    </location>
</feature>
<dbReference type="InterPro" id="IPR029066">
    <property type="entry name" value="PLP-binding_barrel"/>
</dbReference>
<evidence type="ECO:0000259" key="5">
    <source>
        <dbReference type="Pfam" id="PF01168"/>
    </source>
</evidence>